<accession>A0A919MRL9</accession>
<dbReference type="InterPro" id="IPR003594">
    <property type="entry name" value="HATPase_dom"/>
</dbReference>
<dbReference type="EMBL" id="BOMQ01000100">
    <property type="protein sequence ID" value="GIE54367.1"/>
    <property type="molecule type" value="Genomic_DNA"/>
</dbReference>
<proteinExistence type="predicted"/>
<dbReference type="GO" id="GO:0004674">
    <property type="term" value="F:protein serine/threonine kinase activity"/>
    <property type="evidence" value="ECO:0007669"/>
    <property type="project" value="UniProtKB-KW"/>
</dbReference>
<dbReference type="InterPro" id="IPR002645">
    <property type="entry name" value="STAS_dom"/>
</dbReference>
<keyword evidence="1" id="KW-0723">Serine/threonine-protein kinase</keyword>
<dbReference type="Gene3D" id="3.30.750.24">
    <property type="entry name" value="STAS domain"/>
    <property type="match status" value="1"/>
</dbReference>
<dbReference type="InterPro" id="IPR050267">
    <property type="entry name" value="Anti-sigma-factor_SerPK"/>
</dbReference>
<evidence type="ECO:0000259" key="2">
    <source>
        <dbReference type="PROSITE" id="PS50801"/>
    </source>
</evidence>
<keyword evidence="1" id="KW-0808">Transferase</keyword>
<dbReference type="RefSeq" id="WP_203777107.1">
    <property type="nucleotide sequence ID" value="NZ_BAAAYJ010000084.1"/>
</dbReference>
<dbReference type="CDD" id="cd16936">
    <property type="entry name" value="HATPase_RsbW-like"/>
    <property type="match status" value="1"/>
</dbReference>
<evidence type="ECO:0000256" key="1">
    <source>
        <dbReference type="ARBA" id="ARBA00022527"/>
    </source>
</evidence>
<keyword evidence="1" id="KW-0418">Kinase</keyword>
<gene>
    <name evidence="3" type="ORF">Ani05nite_79010</name>
</gene>
<dbReference type="Gene3D" id="3.30.565.10">
    <property type="entry name" value="Histidine kinase-like ATPase, C-terminal domain"/>
    <property type="match status" value="1"/>
</dbReference>
<keyword evidence="4" id="KW-1185">Reference proteome</keyword>
<reference evidence="3" key="1">
    <citation type="submission" date="2021-01" db="EMBL/GenBank/DDBJ databases">
        <title>Whole genome shotgun sequence of Actinoplanes nipponensis NBRC 14063.</title>
        <authorList>
            <person name="Komaki H."/>
            <person name="Tamura T."/>
        </authorList>
    </citation>
    <scope>NUCLEOTIDE SEQUENCE</scope>
    <source>
        <strain evidence="3">NBRC 14063</strain>
    </source>
</reference>
<dbReference type="InterPro" id="IPR036890">
    <property type="entry name" value="HATPase_C_sf"/>
</dbReference>
<dbReference type="SUPFAM" id="SSF55874">
    <property type="entry name" value="ATPase domain of HSP90 chaperone/DNA topoisomerase II/histidine kinase"/>
    <property type="match status" value="1"/>
</dbReference>
<dbReference type="PANTHER" id="PTHR35526:SF3">
    <property type="entry name" value="ANTI-SIGMA-F FACTOR RSBW"/>
    <property type="match status" value="1"/>
</dbReference>
<dbReference type="SUPFAM" id="SSF52091">
    <property type="entry name" value="SpoIIaa-like"/>
    <property type="match status" value="1"/>
</dbReference>
<dbReference type="Proteomes" id="UP000647172">
    <property type="component" value="Unassembled WGS sequence"/>
</dbReference>
<sequence>MPIDCAVSGDGDRLLAAVSGDLDLGAVADLRIRLLKCLAEQPRALLVDLSRMTVSEPLALSVFTAVRRQAARWPGIPLLLCAPEPMTGSHLRNARHRSLPVFPTVEAADRHVGVDRDTLAMLNDELLPVLGAARQARNLATEACLRWDLPDLLAPASLVASELVSNVVDHAHTMMTMRLTLRPRYLQIAVRDGSTAEPVRRPSPETVARRGRGLMLIEATAHAWGWLPTHNGKVVWASLPVA</sequence>
<keyword evidence="3" id="KW-0067">ATP-binding</keyword>
<evidence type="ECO:0000313" key="3">
    <source>
        <dbReference type="EMBL" id="GIE54367.1"/>
    </source>
</evidence>
<protein>
    <submittedName>
        <fullName evidence="3">ATP-binding protein</fullName>
    </submittedName>
</protein>
<comment type="caution">
    <text evidence="3">The sequence shown here is derived from an EMBL/GenBank/DDBJ whole genome shotgun (WGS) entry which is preliminary data.</text>
</comment>
<name>A0A919MRL9_9ACTN</name>
<organism evidence="3 4">
    <name type="scientific">Actinoplanes nipponensis</name>
    <dbReference type="NCBI Taxonomy" id="135950"/>
    <lineage>
        <taxon>Bacteria</taxon>
        <taxon>Bacillati</taxon>
        <taxon>Actinomycetota</taxon>
        <taxon>Actinomycetes</taxon>
        <taxon>Micromonosporales</taxon>
        <taxon>Micromonosporaceae</taxon>
        <taxon>Actinoplanes</taxon>
    </lineage>
</organism>
<dbReference type="InterPro" id="IPR036513">
    <property type="entry name" value="STAS_dom_sf"/>
</dbReference>
<dbReference type="PANTHER" id="PTHR35526">
    <property type="entry name" value="ANTI-SIGMA-F FACTOR RSBW-RELATED"/>
    <property type="match status" value="1"/>
</dbReference>
<feature type="domain" description="STAS" evidence="2">
    <location>
        <begin position="18"/>
        <end position="85"/>
    </location>
</feature>
<dbReference type="AlphaFoldDB" id="A0A919MRL9"/>
<keyword evidence="3" id="KW-0547">Nucleotide-binding</keyword>
<dbReference type="GO" id="GO:0005524">
    <property type="term" value="F:ATP binding"/>
    <property type="evidence" value="ECO:0007669"/>
    <property type="project" value="UniProtKB-KW"/>
</dbReference>
<evidence type="ECO:0000313" key="4">
    <source>
        <dbReference type="Proteomes" id="UP000647172"/>
    </source>
</evidence>
<dbReference type="PROSITE" id="PS50801">
    <property type="entry name" value="STAS"/>
    <property type="match status" value="1"/>
</dbReference>
<dbReference type="Pfam" id="PF01740">
    <property type="entry name" value="STAS"/>
    <property type="match status" value="1"/>
</dbReference>
<dbReference type="Pfam" id="PF13581">
    <property type="entry name" value="HATPase_c_2"/>
    <property type="match status" value="1"/>
</dbReference>